<proteinExistence type="predicted"/>
<comment type="caution">
    <text evidence="2">The sequence shown here is derived from an EMBL/GenBank/DDBJ whole genome shotgun (WGS) entry which is preliminary data.</text>
</comment>
<dbReference type="Proteomes" id="UP000295443">
    <property type="component" value="Unassembled WGS sequence"/>
</dbReference>
<feature type="region of interest" description="Disordered" evidence="1">
    <location>
        <begin position="39"/>
        <end position="112"/>
    </location>
</feature>
<evidence type="ECO:0000313" key="3">
    <source>
        <dbReference type="Proteomes" id="UP000295443"/>
    </source>
</evidence>
<evidence type="ECO:0000313" key="2">
    <source>
        <dbReference type="EMBL" id="TCJ17969.1"/>
    </source>
</evidence>
<dbReference type="OrthoDB" id="9182776at2"/>
<reference evidence="2 3" key="1">
    <citation type="submission" date="2019-03" db="EMBL/GenBank/DDBJ databases">
        <title>Genome sequence of Thiobacillaceae bacterium LSR1, a sulfur-oxidizing bacterium isolated from freshwater sediment.</title>
        <authorList>
            <person name="Li S."/>
        </authorList>
    </citation>
    <scope>NUCLEOTIDE SEQUENCE [LARGE SCALE GENOMIC DNA]</scope>
    <source>
        <strain evidence="2 3">LSR1</strain>
    </source>
</reference>
<dbReference type="RefSeq" id="WP_131444888.1">
    <property type="nucleotide sequence ID" value="NZ_SJZB01000013.1"/>
</dbReference>
<organism evidence="2 3">
    <name type="scientific">Parasulfuritortus cantonensis</name>
    <dbReference type="NCBI Taxonomy" id="2528202"/>
    <lineage>
        <taxon>Bacteria</taxon>
        <taxon>Pseudomonadati</taxon>
        <taxon>Pseudomonadota</taxon>
        <taxon>Betaproteobacteria</taxon>
        <taxon>Nitrosomonadales</taxon>
        <taxon>Thiobacillaceae</taxon>
        <taxon>Parasulfuritortus</taxon>
    </lineage>
</organism>
<gene>
    <name evidence="2" type="ORF">EZJ19_03430</name>
</gene>
<evidence type="ECO:0000256" key="1">
    <source>
        <dbReference type="SAM" id="MobiDB-lite"/>
    </source>
</evidence>
<name>A0A4R1BKV4_9PROT</name>
<keyword evidence="3" id="KW-1185">Reference proteome</keyword>
<sequence>MDNEQPLSPRRRLQALLAIPDSQRTEAQWDEIVELEITLAPGNRENGPGRDMRLVPAQPQPQRKSHNKPNKPPVNKVAAKAPDGAPKASNKPNRNKSRGKQHNKPKPVTPDA</sequence>
<feature type="compositionally biased region" description="Basic residues" evidence="1">
    <location>
        <begin position="93"/>
        <end position="105"/>
    </location>
</feature>
<dbReference type="AlphaFoldDB" id="A0A4R1BKV4"/>
<dbReference type="EMBL" id="SJZB01000013">
    <property type="protein sequence ID" value="TCJ17969.1"/>
    <property type="molecule type" value="Genomic_DNA"/>
</dbReference>
<protein>
    <submittedName>
        <fullName evidence="2">Uncharacterized protein</fullName>
    </submittedName>
</protein>
<accession>A0A4R1BKV4</accession>